<dbReference type="AlphaFoldDB" id="A0A9J9H8P6"/>
<organism evidence="1 2">
    <name type="scientific">Rhizorhabdus wittichii (strain DSM 6014 / CCUG 31198 / JCM 15750 / NBRC 105917 / EY 4224 / RW1)</name>
    <name type="common">Sphingomonas wittichii</name>
    <dbReference type="NCBI Taxonomy" id="392499"/>
    <lineage>
        <taxon>Bacteria</taxon>
        <taxon>Pseudomonadati</taxon>
        <taxon>Pseudomonadota</taxon>
        <taxon>Alphaproteobacteria</taxon>
        <taxon>Sphingomonadales</taxon>
        <taxon>Sphingomonadaceae</taxon>
        <taxon>Rhizorhabdus</taxon>
    </lineage>
</organism>
<gene>
    <name evidence="1" type="ordered locus">Swit_0678</name>
</gene>
<evidence type="ECO:0000313" key="2">
    <source>
        <dbReference type="Proteomes" id="UP000001989"/>
    </source>
</evidence>
<dbReference type="EMBL" id="CP000699">
    <property type="protein sequence ID" value="ABQ67045.1"/>
    <property type="molecule type" value="Genomic_DNA"/>
</dbReference>
<dbReference type="Proteomes" id="UP000001989">
    <property type="component" value="Chromosome"/>
</dbReference>
<protein>
    <submittedName>
        <fullName evidence="1">Uncharacterized protein</fullName>
    </submittedName>
</protein>
<dbReference type="KEGG" id="swi:Swit_0678"/>
<keyword evidence="2" id="KW-1185">Reference proteome</keyword>
<sequence length="419" mass="47592">MTDDSSISEQVAVRIVNSDSTDEAYKLYKLFAPLLKDYKFAFASGLGPLPGFAVNRNFSAGAAIRSLFRSERVFVLDAETVEEMENGGSSFHIDYSISLDTNAMSYLEPHIAGRRSGGLPRDFAEVFTFIARPGVYVDPLPYFTENRFKLADSKKPEAIYANLIAYETLRTIDAEWLERNGEVRSILTGPELAALAQDHMSRMYFDLGNISAMQGLTRRYQYGYACLLKMAAIELKAPSAPPSRKIAAFVEFCHSTLSSMAAREIMVAKAYFHQGQKHRFFHKIQKNKENILDIIRNMAWDMWHVRQLEQSFAQNPSDSARYFFPALLTFDRGLIEIMDLYWLKACAYDVKARRPLPVFDGDPFLLLGTNEQDGKQLFDRYYSEEAIAQRKAVLDATLSNFDEIIEILEQDVRKIALSG</sequence>
<name>A0A9J9H8P6_RHIWR</name>
<accession>A0A9J9H8P6</accession>
<dbReference type="OrthoDB" id="7059787at2"/>
<reference evidence="1 2" key="1">
    <citation type="journal article" date="2010" name="J. Bacteriol.">
        <title>Genome sequence of the dioxin-mineralizing bacterium Sphingomonas wittichii RW1.</title>
        <authorList>
            <person name="Miller T.R."/>
            <person name="Delcher A.L."/>
            <person name="Salzberg S.L."/>
            <person name="Saunders E."/>
            <person name="Detter J.C."/>
            <person name="Halden R.U."/>
        </authorList>
    </citation>
    <scope>NUCLEOTIDE SEQUENCE [LARGE SCALE GENOMIC DNA]</scope>
    <source>
        <strain evidence="2">DSM 6014 / CCUG 31198 / JCM 15750 / NBRC 105917 / EY 4224 / RW1</strain>
    </source>
</reference>
<proteinExistence type="predicted"/>
<evidence type="ECO:0000313" key="1">
    <source>
        <dbReference type="EMBL" id="ABQ67045.1"/>
    </source>
</evidence>